<evidence type="ECO:0000313" key="15">
    <source>
        <dbReference type="EMBL" id="KAH0561472.1"/>
    </source>
</evidence>
<proteinExistence type="inferred from homology"/>
<feature type="domain" description="RNA polymerase Rpb4/RPC9 core" evidence="14">
    <location>
        <begin position="1"/>
        <end position="121"/>
    </location>
</feature>
<comment type="function">
    <text evidence="12">DNA-dependent RNA polymerase catalyzes the transcription of DNA into RNA using the four ribonucleoside triphosphates as substrates. Specific peripheric component of RNA polymerase III (Pol III) which synthesizes small non-coding RNAs including 5S rRNA, snRNAs, tRNAs and miRNAs from at least 500 distinct genomic loci. With POLR3H/RPC8 forms a mobile stalk that protrudes from Pol III core and functions primarily in transcription initiation. Pol III plays a key role in sensing and limiting infection by intracellular bacteria and DNA viruses. Acts as nuclear and cytosolic DNA sensor involved in innate immune response. Can sense non-self dsDNA that serves as template for transcription into dsRNA. The non-self RNA polymerase III transcripts, such as Epstein-Barr virus-encoded RNAs (EBERs) induce type I interferon and NF-kappa-B through the RIG-I pathway.</text>
</comment>
<reference evidence="15 16" key="1">
    <citation type="journal article" date="2021" name="J. Hered.">
        <title>A chromosome-level genome assembly of the parasitoid wasp, Cotesia glomerata (Hymenoptera: Braconidae).</title>
        <authorList>
            <person name="Pinto B.J."/>
            <person name="Weis J.J."/>
            <person name="Gamble T."/>
            <person name="Ode P.J."/>
            <person name="Paul R."/>
            <person name="Zaspel J.M."/>
        </authorList>
    </citation>
    <scope>NUCLEOTIDE SEQUENCE [LARGE SCALE GENOMIC DNA]</scope>
    <source>
        <strain evidence="15">CgM1</strain>
    </source>
</reference>
<evidence type="ECO:0000313" key="16">
    <source>
        <dbReference type="Proteomes" id="UP000826195"/>
    </source>
</evidence>
<evidence type="ECO:0000256" key="2">
    <source>
        <dbReference type="ARBA" id="ARBA00004413"/>
    </source>
</evidence>
<evidence type="ECO:0000256" key="5">
    <source>
        <dbReference type="ARBA" id="ARBA00022475"/>
    </source>
</evidence>
<dbReference type="PANTHER" id="PTHR15561">
    <property type="entry name" value="CALCITONIN GENE-RELATED PEPTIDE-RECEPTOR COMPONENT PROTEIN"/>
    <property type="match status" value="1"/>
</dbReference>
<dbReference type="InterPro" id="IPR006590">
    <property type="entry name" value="RNA_pol_Rpb4/RPC9_core"/>
</dbReference>
<protein>
    <recommendedName>
        <fullName evidence="4">DNA-directed RNA polymerase III subunit RPC9</fullName>
    </recommendedName>
    <alternativeName>
        <fullName evidence="13">DNA-directed RNA polymerase III subunit rpc9</fullName>
    </alternativeName>
</protein>
<dbReference type="InterPro" id="IPR038324">
    <property type="entry name" value="Rpb4/RPC9_sf"/>
</dbReference>
<evidence type="ECO:0000256" key="11">
    <source>
        <dbReference type="ARBA" id="ARBA00044007"/>
    </source>
</evidence>
<evidence type="ECO:0000256" key="10">
    <source>
        <dbReference type="ARBA" id="ARBA00043924"/>
    </source>
</evidence>
<keyword evidence="6" id="KW-0240">DNA-directed RNA polymerase</keyword>
<dbReference type="GO" id="GO:0000166">
    <property type="term" value="F:nucleotide binding"/>
    <property type="evidence" value="ECO:0007669"/>
    <property type="project" value="InterPro"/>
</dbReference>
<dbReference type="GO" id="GO:0005666">
    <property type="term" value="C:RNA polymerase III complex"/>
    <property type="evidence" value="ECO:0007669"/>
    <property type="project" value="InterPro"/>
</dbReference>
<dbReference type="InterPro" id="IPR005574">
    <property type="entry name" value="Rpb4/RPC9"/>
</dbReference>
<evidence type="ECO:0000256" key="4">
    <source>
        <dbReference type="ARBA" id="ARBA00016672"/>
    </source>
</evidence>
<dbReference type="GO" id="GO:0005886">
    <property type="term" value="C:plasma membrane"/>
    <property type="evidence" value="ECO:0007669"/>
    <property type="project" value="UniProtKB-SubCell"/>
</dbReference>
<keyword evidence="5" id="KW-1003">Cell membrane</keyword>
<dbReference type="InterPro" id="IPR038846">
    <property type="entry name" value="RPC9"/>
</dbReference>
<dbReference type="Gene3D" id="1.20.1250.40">
    <property type="match status" value="1"/>
</dbReference>
<dbReference type="GO" id="GO:0006384">
    <property type="term" value="P:transcription initiation at RNA polymerase III promoter"/>
    <property type="evidence" value="ECO:0007669"/>
    <property type="project" value="InterPro"/>
</dbReference>
<evidence type="ECO:0000256" key="9">
    <source>
        <dbReference type="ARBA" id="ARBA00023242"/>
    </source>
</evidence>
<comment type="subcellular location">
    <subcellularLocation>
        <location evidence="2">Cell membrane</location>
        <topology evidence="2">Peripheral membrane protein</topology>
        <orientation evidence="2">Cytoplasmic side</orientation>
    </subcellularLocation>
    <subcellularLocation>
        <location evidence="1">Nucleus</location>
    </subcellularLocation>
</comment>
<dbReference type="Proteomes" id="UP000826195">
    <property type="component" value="Unassembled WGS sequence"/>
</dbReference>
<dbReference type="InterPro" id="IPR010997">
    <property type="entry name" value="HRDC-like_sf"/>
</dbReference>
<evidence type="ECO:0000256" key="7">
    <source>
        <dbReference type="ARBA" id="ARBA00023136"/>
    </source>
</evidence>
<comment type="subunit">
    <text evidence="11">Component of the RNA polymerase III complex consisting of 17 subunits: a ten-subunit horseshoe-shaped catalytic core composed of POLR3A/RPC1, POLR3B/RPC2, POLR1C/RPAC1, POLR1D/RPAC2, POLR3K/RPC10, POLR2E/RPABC1, POLR2F/RPABC2, POLR2H/RPABC3, POLR2K/RPABC4 and POLR2L/RPABC5; a mobile stalk composed of two subunits POLR3H/RPC8 and CRCP/RPC9, protruding from the core and functioning primarily in transcription initiation; and additional subunits homologous to general transcription factors of the RNA polymerase II machinery, POLR3C/RPC3-POLR3F/RPC6-POLR3G/RPC7 heterotrimer required for transcription initiation and POLR3D/RPC4-POLR3E/RPC5 heterodimer involved in both transcription initiation and termination.</text>
</comment>
<evidence type="ECO:0000259" key="14">
    <source>
        <dbReference type="SMART" id="SM00657"/>
    </source>
</evidence>
<gene>
    <name evidence="15" type="ORF">KQX54_016992</name>
</gene>
<keyword evidence="7" id="KW-0472">Membrane</keyword>
<dbReference type="EMBL" id="JAHXZJ010000374">
    <property type="protein sequence ID" value="KAH0561472.1"/>
    <property type="molecule type" value="Genomic_DNA"/>
</dbReference>
<evidence type="ECO:0000256" key="1">
    <source>
        <dbReference type="ARBA" id="ARBA00004123"/>
    </source>
</evidence>
<name>A0AAV7IWA7_COTGL</name>
<keyword evidence="8" id="KW-0804">Transcription</keyword>
<comment type="similarity">
    <text evidence="3">Belongs to the eukaryotic RPC9 RNA polymerase subunit family.</text>
</comment>
<dbReference type="FunFam" id="1.20.1250.40:FF:000002">
    <property type="entry name" value="DNA-directed RNA polymerase III subunit RPC9"/>
    <property type="match status" value="1"/>
</dbReference>
<evidence type="ECO:0000256" key="13">
    <source>
        <dbReference type="ARBA" id="ARBA00073026"/>
    </source>
</evidence>
<sequence length="127" mass="14081">MEVVEENVAHLSNYEVLALLNEKQANKKNKNHQPQATVFFSTIKYLNGTPCSTQTPEKIKNFLKAVQPFKLTKCEKLALLNLSPSTPLEMQLIVEASDDGRLSEAEIDSLLELVQIHLGDGSAKNTS</sequence>
<comment type="function">
    <text evidence="10">Accessory protein for the calcitonin gene-related peptide (CGRP) receptor. It modulates CGRP responsiveness in a variety of tissues.</text>
</comment>
<dbReference type="AlphaFoldDB" id="A0AAV7IWA7"/>
<keyword evidence="16" id="KW-1185">Reference proteome</keyword>
<organism evidence="15 16">
    <name type="scientific">Cotesia glomerata</name>
    <name type="common">Lepidopteran parasitic wasp</name>
    <name type="synonym">Apanteles glomeratus</name>
    <dbReference type="NCBI Taxonomy" id="32391"/>
    <lineage>
        <taxon>Eukaryota</taxon>
        <taxon>Metazoa</taxon>
        <taxon>Ecdysozoa</taxon>
        <taxon>Arthropoda</taxon>
        <taxon>Hexapoda</taxon>
        <taxon>Insecta</taxon>
        <taxon>Pterygota</taxon>
        <taxon>Neoptera</taxon>
        <taxon>Endopterygota</taxon>
        <taxon>Hymenoptera</taxon>
        <taxon>Apocrita</taxon>
        <taxon>Ichneumonoidea</taxon>
        <taxon>Braconidae</taxon>
        <taxon>Microgastrinae</taxon>
        <taxon>Cotesia</taxon>
    </lineage>
</organism>
<evidence type="ECO:0000256" key="8">
    <source>
        <dbReference type="ARBA" id="ARBA00023163"/>
    </source>
</evidence>
<dbReference type="SMART" id="SM00657">
    <property type="entry name" value="RPOL4c"/>
    <property type="match status" value="1"/>
</dbReference>
<evidence type="ECO:0000256" key="12">
    <source>
        <dbReference type="ARBA" id="ARBA00045808"/>
    </source>
</evidence>
<dbReference type="PANTHER" id="PTHR15561:SF0">
    <property type="entry name" value="DNA-DIRECTED RNA POLYMERASE III SUBUNIT RPC9"/>
    <property type="match status" value="1"/>
</dbReference>
<dbReference type="SUPFAM" id="SSF47819">
    <property type="entry name" value="HRDC-like"/>
    <property type="match status" value="1"/>
</dbReference>
<dbReference type="Pfam" id="PF03874">
    <property type="entry name" value="RNA_pol_Rpb4"/>
    <property type="match status" value="1"/>
</dbReference>
<evidence type="ECO:0000256" key="6">
    <source>
        <dbReference type="ARBA" id="ARBA00022478"/>
    </source>
</evidence>
<comment type="caution">
    <text evidence="15">The sequence shown here is derived from an EMBL/GenBank/DDBJ whole genome shotgun (WGS) entry which is preliminary data.</text>
</comment>
<accession>A0AAV7IWA7</accession>
<evidence type="ECO:0000256" key="3">
    <source>
        <dbReference type="ARBA" id="ARBA00006898"/>
    </source>
</evidence>
<keyword evidence="9" id="KW-0539">Nucleus</keyword>